<dbReference type="SUPFAM" id="SSF160379">
    <property type="entry name" value="SP0830-like"/>
    <property type="match status" value="1"/>
</dbReference>
<dbReference type="InterPro" id="IPR012545">
    <property type="entry name" value="DUF1697"/>
</dbReference>
<dbReference type="PIRSF" id="PIRSF008502">
    <property type="entry name" value="UCP008502"/>
    <property type="match status" value="1"/>
</dbReference>
<accession>A0A2R3Z4G7</accession>
<sequence length="178" mass="20786">MMKYAAILRGVNVGGHKKIGMKDLRRFMEEAGFKSVQTYIQSGNIIFEDPKSRQDTEISEIIEKLIKEHFNFEVPVIVWNAKELRQAVDENPYTRDYSVERLYLTFLKTEPGNEALEEIENYDFPPDLYMVSGKKVFIYCSGKYSDSKLTNKFFENKLKVPATTRNWKTVQELCEMAN</sequence>
<evidence type="ECO:0000313" key="1">
    <source>
        <dbReference type="EMBL" id="AVR45151.1"/>
    </source>
</evidence>
<reference evidence="2" key="1">
    <citation type="submission" date="2018-03" db="EMBL/GenBank/DDBJ databases">
        <title>Gramella fulva sp. nov., isolated from a dry surface of tidal flat.</title>
        <authorList>
            <person name="Hwang S.H."/>
            <person name="Hwang W.M."/>
            <person name="Kang K."/>
            <person name="Ahn T.-Y."/>
        </authorList>
    </citation>
    <scope>NUCLEOTIDE SEQUENCE [LARGE SCALE GENOMIC DNA]</scope>
    <source>
        <strain evidence="2">SH35</strain>
    </source>
</reference>
<dbReference type="KEGG" id="grs:C7S20_07625"/>
<organism evidence="1 2">
    <name type="scientific">Christiangramia fulva</name>
    <dbReference type="NCBI Taxonomy" id="2126553"/>
    <lineage>
        <taxon>Bacteria</taxon>
        <taxon>Pseudomonadati</taxon>
        <taxon>Bacteroidota</taxon>
        <taxon>Flavobacteriia</taxon>
        <taxon>Flavobacteriales</taxon>
        <taxon>Flavobacteriaceae</taxon>
        <taxon>Christiangramia</taxon>
    </lineage>
</organism>
<dbReference type="Pfam" id="PF08002">
    <property type="entry name" value="DUF1697"/>
    <property type="match status" value="1"/>
</dbReference>
<keyword evidence="2" id="KW-1185">Reference proteome</keyword>
<gene>
    <name evidence="1" type="ORF">C7S20_07625</name>
</gene>
<dbReference type="AlphaFoldDB" id="A0A2R3Z4G7"/>
<protein>
    <submittedName>
        <fullName evidence="1">DUF1697 domain-containing protein</fullName>
    </submittedName>
</protein>
<dbReference type="Gene3D" id="3.30.70.1280">
    <property type="entry name" value="SP0830-like domains"/>
    <property type="match status" value="1"/>
</dbReference>
<dbReference type="PANTHER" id="PTHR36439:SF1">
    <property type="entry name" value="DUF1697 DOMAIN-CONTAINING PROTEIN"/>
    <property type="match status" value="1"/>
</dbReference>
<evidence type="ECO:0000313" key="2">
    <source>
        <dbReference type="Proteomes" id="UP000241507"/>
    </source>
</evidence>
<dbReference type="OrthoDB" id="9806494at2"/>
<dbReference type="Proteomes" id="UP000241507">
    <property type="component" value="Chromosome"/>
</dbReference>
<proteinExistence type="predicted"/>
<dbReference type="EMBL" id="CP028136">
    <property type="protein sequence ID" value="AVR45151.1"/>
    <property type="molecule type" value="Genomic_DNA"/>
</dbReference>
<name>A0A2R3Z4G7_9FLAO</name>
<dbReference type="PANTHER" id="PTHR36439">
    <property type="entry name" value="BLL4334 PROTEIN"/>
    <property type="match status" value="1"/>
</dbReference>